<dbReference type="InterPro" id="IPR025724">
    <property type="entry name" value="GAG-pre-integrase_dom"/>
</dbReference>
<evidence type="ECO:0000259" key="3">
    <source>
        <dbReference type="PROSITE" id="PS50158"/>
    </source>
</evidence>
<evidence type="ECO:0000256" key="2">
    <source>
        <dbReference type="SAM" id="MobiDB-lite"/>
    </source>
</evidence>
<dbReference type="GO" id="GO:0008270">
    <property type="term" value="F:zinc ion binding"/>
    <property type="evidence" value="ECO:0007669"/>
    <property type="project" value="UniProtKB-KW"/>
</dbReference>
<dbReference type="Pfam" id="PF25597">
    <property type="entry name" value="SH3_retrovirus"/>
    <property type="match status" value="1"/>
</dbReference>
<dbReference type="Gene3D" id="4.10.60.10">
    <property type="entry name" value="Zinc finger, CCHC-type"/>
    <property type="match status" value="1"/>
</dbReference>
<sequence length="727" mass="81070">MADKKVDFMSDIVPITSKITNHKLNGFNFLDWNHTIELYLLRLSMDRHLTDDPPTDDSRLPWMREDARLYIQIRNSIESEVVGLVNHCKTVKQLMSYLQFLYSGKGNFSRIYDVFLSGSEISSLDDVFRRVRRTENSLPTSSPQHGSVLLSRALPSDSGKQHFKSSGPGRSMGSGSTKSDPQFGVRGLDHSAIICHYCHKPGHTKRDCRKLQFKKTSSAHVASSVDTSSSAITISADEYVKLLHLQDTIKHPSGPVSALVESADGSTSSVIGSGTSYPTPSLTLSSDLLTKKIIGKGHESDGLYILDTHAPEPVACTGIVSPFEEHCRLGHPSLPSLKKLCPQFSSLKSLDCESCQFAKHHRLSSSPRFNNRASAPFELVHSDVWGPSPVTSKPGFRYFVTFVDDYSRMTWLYLMKSRSELFTHFSSFCAEIRTQFGTPVRNLRSDNAKEYVSGPFQKYMLEHGILHQTSCVDTPSQNGVAERKNRHLLETARALLFQMQVPKCFWADAISTACFLINRMPSSVLLGNIPFQTLFPTKNLFPLSPKIFGCICFVRDVRSQVTILDPKSLRCVFLGYSRGQKGYRCYCPGLGRYLVSADVTFLEHKPFLFSSGSIAQEDEDFLFYQVPSPLELSSSSLVPPSFVKPPIKNIYTRRPQPPPSDPITNVPDVPDSCPDEPISSSSDSPCIADLDLPITLRKGDIFTKALNGIRINYLCNKLGMINIYDPT</sequence>
<evidence type="ECO:0000313" key="6">
    <source>
        <dbReference type="Proteomes" id="UP001165190"/>
    </source>
</evidence>
<evidence type="ECO:0000256" key="1">
    <source>
        <dbReference type="PROSITE-ProRule" id="PRU00047"/>
    </source>
</evidence>
<feature type="region of interest" description="Disordered" evidence="2">
    <location>
        <begin position="155"/>
        <end position="182"/>
    </location>
</feature>
<name>A0A9W7HIN0_HIBTR</name>
<comment type="caution">
    <text evidence="5">The sequence shown here is derived from an EMBL/GenBank/DDBJ whole genome shotgun (WGS) entry which is preliminary data.</text>
</comment>
<dbReference type="EMBL" id="BSYR01000015">
    <property type="protein sequence ID" value="GMI78284.1"/>
    <property type="molecule type" value="Genomic_DNA"/>
</dbReference>
<dbReference type="InterPro" id="IPR039537">
    <property type="entry name" value="Retrotran_Ty1/copia-like"/>
</dbReference>
<feature type="compositionally biased region" description="Low complexity" evidence="2">
    <location>
        <begin position="165"/>
        <end position="176"/>
    </location>
</feature>
<evidence type="ECO:0008006" key="7">
    <source>
        <dbReference type="Google" id="ProtNLM"/>
    </source>
</evidence>
<dbReference type="PANTHER" id="PTHR42648:SF22">
    <property type="entry name" value="REVERSE TRANSCRIPTASE TY1_COPIA-TYPE DOMAIN-CONTAINING PROTEIN"/>
    <property type="match status" value="1"/>
</dbReference>
<dbReference type="PANTHER" id="PTHR42648">
    <property type="entry name" value="TRANSPOSASE, PUTATIVE-RELATED"/>
    <property type="match status" value="1"/>
</dbReference>
<keyword evidence="1" id="KW-0479">Metal-binding</keyword>
<gene>
    <name evidence="5" type="ORF">HRI_001497700</name>
</gene>
<keyword evidence="1" id="KW-0862">Zinc</keyword>
<keyword evidence="1" id="KW-0863">Zinc-finger</keyword>
<dbReference type="PROSITE" id="PS50158">
    <property type="entry name" value="ZF_CCHC"/>
    <property type="match status" value="1"/>
</dbReference>
<dbReference type="AlphaFoldDB" id="A0A9W7HIN0"/>
<evidence type="ECO:0000259" key="4">
    <source>
        <dbReference type="PROSITE" id="PS50994"/>
    </source>
</evidence>
<feature type="domain" description="CCHC-type" evidence="3">
    <location>
        <begin position="195"/>
        <end position="210"/>
    </location>
</feature>
<dbReference type="OrthoDB" id="1682119at2759"/>
<dbReference type="InterPro" id="IPR001878">
    <property type="entry name" value="Znf_CCHC"/>
</dbReference>
<organism evidence="5 6">
    <name type="scientific">Hibiscus trionum</name>
    <name type="common">Flower of an hour</name>
    <dbReference type="NCBI Taxonomy" id="183268"/>
    <lineage>
        <taxon>Eukaryota</taxon>
        <taxon>Viridiplantae</taxon>
        <taxon>Streptophyta</taxon>
        <taxon>Embryophyta</taxon>
        <taxon>Tracheophyta</taxon>
        <taxon>Spermatophyta</taxon>
        <taxon>Magnoliopsida</taxon>
        <taxon>eudicotyledons</taxon>
        <taxon>Gunneridae</taxon>
        <taxon>Pentapetalae</taxon>
        <taxon>rosids</taxon>
        <taxon>malvids</taxon>
        <taxon>Malvales</taxon>
        <taxon>Malvaceae</taxon>
        <taxon>Malvoideae</taxon>
        <taxon>Hibiscus</taxon>
    </lineage>
</organism>
<dbReference type="SUPFAM" id="SSF57756">
    <property type="entry name" value="Retrovirus zinc finger-like domains"/>
    <property type="match status" value="1"/>
</dbReference>
<dbReference type="PROSITE" id="PS50994">
    <property type="entry name" value="INTEGRASE"/>
    <property type="match status" value="1"/>
</dbReference>
<dbReference type="InterPro" id="IPR036875">
    <property type="entry name" value="Znf_CCHC_sf"/>
</dbReference>
<dbReference type="Proteomes" id="UP001165190">
    <property type="component" value="Unassembled WGS sequence"/>
</dbReference>
<dbReference type="Pfam" id="PF13976">
    <property type="entry name" value="gag_pre-integrs"/>
    <property type="match status" value="1"/>
</dbReference>
<feature type="region of interest" description="Disordered" evidence="2">
    <location>
        <begin position="649"/>
        <end position="684"/>
    </location>
</feature>
<protein>
    <recommendedName>
        <fullName evidence="7">Retrovirus-related Pol polyprotein from transposon TNT 1-94</fullName>
    </recommendedName>
</protein>
<feature type="domain" description="Integrase catalytic" evidence="4">
    <location>
        <begin position="372"/>
        <end position="538"/>
    </location>
</feature>
<reference evidence="5" key="1">
    <citation type="submission" date="2023-05" db="EMBL/GenBank/DDBJ databases">
        <title>Genome and transcriptome analyses reveal genes involved in the formation of fine ridges on petal epidermal cells in Hibiscus trionum.</title>
        <authorList>
            <person name="Koshimizu S."/>
            <person name="Masuda S."/>
            <person name="Ishii T."/>
            <person name="Shirasu K."/>
            <person name="Hoshino A."/>
            <person name="Arita M."/>
        </authorList>
    </citation>
    <scope>NUCLEOTIDE SEQUENCE</scope>
    <source>
        <strain evidence="5">Hamamatsu line</strain>
    </source>
</reference>
<dbReference type="Pfam" id="PF00665">
    <property type="entry name" value="rve"/>
    <property type="match status" value="1"/>
</dbReference>
<dbReference type="Gene3D" id="3.30.420.10">
    <property type="entry name" value="Ribonuclease H-like superfamily/Ribonuclease H"/>
    <property type="match status" value="1"/>
</dbReference>
<accession>A0A9W7HIN0</accession>
<dbReference type="InterPro" id="IPR057670">
    <property type="entry name" value="SH3_retrovirus"/>
</dbReference>
<evidence type="ECO:0000313" key="5">
    <source>
        <dbReference type="EMBL" id="GMI78284.1"/>
    </source>
</evidence>
<dbReference type="InterPro" id="IPR001584">
    <property type="entry name" value="Integrase_cat-core"/>
</dbReference>
<dbReference type="GO" id="GO:0003676">
    <property type="term" value="F:nucleic acid binding"/>
    <property type="evidence" value="ECO:0007669"/>
    <property type="project" value="InterPro"/>
</dbReference>
<dbReference type="InterPro" id="IPR036397">
    <property type="entry name" value="RNaseH_sf"/>
</dbReference>
<dbReference type="InterPro" id="IPR012337">
    <property type="entry name" value="RNaseH-like_sf"/>
</dbReference>
<dbReference type="SUPFAM" id="SSF53098">
    <property type="entry name" value="Ribonuclease H-like"/>
    <property type="match status" value="1"/>
</dbReference>
<dbReference type="GO" id="GO:0015074">
    <property type="term" value="P:DNA integration"/>
    <property type="evidence" value="ECO:0007669"/>
    <property type="project" value="InterPro"/>
</dbReference>
<proteinExistence type="predicted"/>
<feature type="compositionally biased region" description="Low complexity" evidence="2">
    <location>
        <begin position="670"/>
        <end position="684"/>
    </location>
</feature>
<keyword evidence="6" id="KW-1185">Reference proteome</keyword>